<keyword evidence="1" id="KW-0805">Transcription regulation</keyword>
<keyword evidence="7" id="KW-1185">Reference proteome</keyword>
<dbReference type="Proteomes" id="UP000553034">
    <property type="component" value="Unassembled WGS sequence"/>
</dbReference>
<comment type="caution">
    <text evidence="6">The sequence shown here is derived from an EMBL/GenBank/DDBJ whole genome shotgun (WGS) entry which is preliminary data.</text>
</comment>
<name>A0A840EMC3_9FLAO</name>
<evidence type="ECO:0000313" key="6">
    <source>
        <dbReference type="EMBL" id="MBB4118231.1"/>
    </source>
</evidence>
<keyword evidence="2 4" id="KW-0238">DNA-binding</keyword>
<dbReference type="Gene3D" id="1.10.357.10">
    <property type="entry name" value="Tetracycline Repressor, domain 2"/>
    <property type="match status" value="1"/>
</dbReference>
<dbReference type="InterPro" id="IPR009057">
    <property type="entry name" value="Homeodomain-like_sf"/>
</dbReference>
<dbReference type="InterPro" id="IPR050624">
    <property type="entry name" value="HTH-type_Tx_Regulator"/>
</dbReference>
<dbReference type="PANTHER" id="PTHR43479">
    <property type="entry name" value="ACREF/ENVCD OPERON REPRESSOR-RELATED"/>
    <property type="match status" value="1"/>
</dbReference>
<gene>
    <name evidence="6" type="ORF">GGR32_000505</name>
</gene>
<reference evidence="6 7" key="1">
    <citation type="submission" date="2020-08" db="EMBL/GenBank/DDBJ databases">
        <title>Genomic Encyclopedia of Type Strains, Phase IV (KMG-IV): sequencing the most valuable type-strain genomes for metagenomic binning, comparative biology and taxonomic classification.</title>
        <authorList>
            <person name="Goeker M."/>
        </authorList>
    </citation>
    <scope>NUCLEOTIDE SEQUENCE [LARGE SCALE GENOMIC DNA]</scope>
    <source>
        <strain evidence="6 7">DSM 29568</strain>
    </source>
</reference>
<feature type="domain" description="HTH tetR-type" evidence="5">
    <location>
        <begin position="1"/>
        <end position="59"/>
    </location>
</feature>
<evidence type="ECO:0000259" key="5">
    <source>
        <dbReference type="PROSITE" id="PS50977"/>
    </source>
</evidence>
<dbReference type="EMBL" id="JACIFO010000002">
    <property type="protein sequence ID" value="MBB4118231.1"/>
    <property type="molecule type" value="Genomic_DNA"/>
</dbReference>
<dbReference type="SUPFAM" id="SSF46689">
    <property type="entry name" value="Homeodomain-like"/>
    <property type="match status" value="1"/>
</dbReference>
<dbReference type="Gene3D" id="1.10.10.60">
    <property type="entry name" value="Homeodomain-like"/>
    <property type="match status" value="1"/>
</dbReference>
<organism evidence="6 7">
    <name type="scientific">Mesonia hippocampi</name>
    <dbReference type="NCBI Taxonomy" id="1628250"/>
    <lineage>
        <taxon>Bacteria</taxon>
        <taxon>Pseudomonadati</taxon>
        <taxon>Bacteroidota</taxon>
        <taxon>Flavobacteriia</taxon>
        <taxon>Flavobacteriales</taxon>
        <taxon>Flavobacteriaceae</taxon>
        <taxon>Mesonia</taxon>
    </lineage>
</organism>
<dbReference type="PRINTS" id="PR00455">
    <property type="entry name" value="HTHTETR"/>
</dbReference>
<sequence>MKQEILNQATELFLELGFKSVTMDDIAEKLGISKKTIYTYYSTKNKLIKSSTELIIAEIFEKTDTIIAKNLNPIEEILEIHEYILTYLKEEKNSVQYQLKKYYPNIDKSVNEHKRTRMNLCVINNLNRGIALGYYRKNLKTDIIYRFYFTQIEGIRNDDFFTIEEYGIPELVHTFLDYHIRGIATKKGLTYINNLQKQIIS</sequence>
<feature type="DNA-binding region" description="H-T-H motif" evidence="4">
    <location>
        <begin position="22"/>
        <end position="41"/>
    </location>
</feature>
<evidence type="ECO:0000313" key="7">
    <source>
        <dbReference type="Proteomes" id="UP000553034"/>
    </source>
</evidence>
<evidence type="ECO:0000256" key="1">
    <source>
        <dbReference type="ARBA" id="ARBA00023015"/>
    </source>
</evidence>
<dbReference type="GO" id="GO:0003677">
    <property type="term" value="F:DNA binding"/>
    <property type="evidence" value="ECO:0007669"/>
    <property type="project" value="UniProtKB-UniRule"/>
</dbReference>
<dbReference type="InterPro" id="IPR001647">
    <property type="entry name" value="HTH_TetR"/>
</dbReference>
<accession>A0A840EMC3</accession>
<evidence type="ECO:0000256" key="3">
    <source>
        <dbReference type="ARBA" id="ARBA00023163"/>
    </source>
</evidence>
<dbReference type="Pfam" id="PF00440">
    <property type="entry name" value="TetR_N"/>
    <property type="match status" value="1"/>
</dbReference>
<evidence type="ECO:0000256" key="4">
    <source>
        <dbReference type="PROSITE-ProRule" id="PRU00335"/>
    </source>
</evidence>
<dbReference type="PANTHER" id="PTHR43479:SF11">
    <property type="entry name" value="ACREF_ENVCD OPERON REPRESSOR-RELATED"/>
    <property type="match status" value="1"/>
</dbReference>
<keyword evidence="3" id="KW-0804">Transcription</keyword>
<dbReference type="FunFam" id="1.10.10.60:FF:000141">
    <property type="entry name" value="TetR family transcriptional regulator"/>
    <property type="match status" value="1"/>
</dbReference>
<dbReference type="AlphaFoldDB" id="A0A840EMC3"/>
<protein>
    <submittedName>
        <fullName evidence="6">AcrR family transcriptional regulator</fullName>
    </submittedName>
</protein>
<proteinExistence type="predicted"/>
<dbReference type="RefSeq" id="WP_183476017.1">
    <property type="nucleotide sequence ID" value="NZ_JACIFO010000002.1"/>
</dbReference>
<evidence type="ECO:0000256" key="2">
    <source>
        <dbReference type="ARBA" id="ARBA00023125"/>
    </source>
</evidence>
<dbReference type="PROSITE" id="PS50977">
    <property type="entry name" value="HTH_TETR_2"/>
    <property type="match status" value="1"/>
</dbReference>